<accession>A0A842IMW1</accession>
<dbReference type="Proteomes" id="UP000533900">
    <property type="component" value="Unassembled WGS sequence"/>
</dbReference>
<comment type="caution">
    <text evidence="1">The sequence shown here is derived from an EMBL/GenBank/DDBJ whole genome shotgun (WGS) entry which is preliminary data.</text>
</comment>
<proteinExistence type="predicted"/>
<name>A0A842IMW1_9FLAO</name>
<keyword evidence="2" id="KW-1185">Reference proteome</keyword>
<reference evidence="1" key="1">
    <citation type="submission" date="2020-08" db="EMBL/GenBank/DDBJ databases">
        <title>Winogradskyella ouciana sp. nov., isolated from the hadal seawater of the Mariana Trench.</title>
        <authorList>
            <person name="He X."/>
        </authorList>
    </citation>
    <scope>NUCLEOTIDE SEQUENCE [LARGE SCALE GENOMIC DNA]</scope>
    <source>
        <strain evidence="1">KCTC 52348</strain>
    </source>
</reference>
<evidence type="ECO:0000313" key="1">
    <source>
        <dbReference type="EMBL" id="MBC2844081.1"/>
    </source>
</evidence>
<dbReference type="RefSeq" id="WP_185787772.1">
    <property type="nucleotide sequence ID" value="NZ_JACLCP010000001.1"/>
</dbReference>
<sequence length="98" mass="11216">MIQKKTIALFFIVFFMAITSAPTIISSIDNSIDTAVLFGFGEEEEEKEDAKLLFEIVFQDLENFISDSGKMDSDTYTYKQYLKPHLNIIFPPPEIILV</sequence>
<dbReference type="AlphaFoldDB" id="A0A842IMW1"/>
<evidence type="ECO:0000313" key="2">
    <source>
        <dbReference type="Proteomes" id="UP000533900"/>
    </source>
</evidence>
<organism evidence="1 2">
    <name type="scientific">Winogradskyella flava</name>
    <dbReference type="NCBI Taxonomy" id="1884876"/>
    <lineage>
        <taxon>Bacteria</taxon>
        <taxon>Pseudomonadati</taxon>
        <taxon>Bacteroidota</taxon>
        <taxon>Flavobacteriia</taxon>
        <taxon>Flavobacteriales</taxon>
        <taxon>Flavobacteriaceae</taxon>
        <taxon>Winogradskyella</taxon>
    </lineage>
</organism>
<gene>
    <name evidence="1" type="ORF">H7F21_03175</name>
</gene>
<protein>
    <submittedName>
        <fullName evidence="1">Uncharacterized protein</fullName>
    </submittedName>
</protein>
<dbReference type="EMBL" id="JACLCP010000001">
    <property type="protein sequence ID" value="MBC2844081.1"/>
    <property type="molecule type" value="Genomic_DNA"/>
</dbReference>